<dbReference type="AlphaFoldDB" id="A0AAV1BBE0"/>
<name>A0AAV1BBE0_VICFA</name>
<accession>A0AAV1BBE0</accession>
<gene>
    <name evidence="1" type="ORF">VFH_VI195120</name>
</gene>
<dbReference type="PANTHER" id="PTHR35218">
    <property type="entry name" value="RNASE H DOMAIN-CONTAINING PROTEIN"/>
    <property type="match status" value="1"/>
</dbReference>
<dbReference type="Gene3D" id="3.60.10.10">
    <property type="entry name" value="Endonuclease/exonuclease/phosphatase"/>
    <property type="match status" value="1"/>
</dbReference>
<proteinExistence type="predicted"/>
<dbReference type="SUPFAM" id="SSF56219">
    <property type="entry name" value="DNase I-like"/>
    <property type="match status" value="1"/>
</dbReference>
<protein>
    <submittedName>
        <fullName evidence="1">Uncharacterized protein</fullName>
    </submittedName>
</protein>
<sequence>MIATWNLRGMNKDTRQQEISSYLSIFHVPIVALLATRVKKTNANIICKVFGTNWKIIDNYDHHANGRIWILWLELKVELMKTVEQFIHIVIYGLDNSMLYNATVVYTHNQLKRRHILWKEIVALDINSNHPWIVIGDYNNVLNSNNRIGGNNVTELIAFDMAAV</sequence>
<dbReference type="PANTHER" id="PTHR35218:SF9">
    <property type="entry name" value="ENDONUCLEASE_EXONUCLEASE_PHOSPHATASE DOMAIN-CONTAINING PROTEIN"/>
    <property type="match status" value="1"/>
</dbReference>
<dbReference type="InterPro" id="IPR036691">
    <property type="entry name" value="Endo/exonu/phosph_ase_sf"/>
</dbReference>
<reference evidence="1 2" key="1">
    <citation type="submission" date="2023-01" db="EMBL/GenBank/DDBJ databases">
        <authorList>
            <person name="Kreplak J."/>
        </authorList>
    </citation>
    <scope>NUCLEOTIDE SEQUENCE [LARGE SCALE GENOMIC DNA]</scope>
</reference>
<dbReference type="EMBL" id="OX451741">
    <property type="protein sequence ID" value="CAI8619939.1"/>
    <property type="molecule type" value="Genomic_DNA"/>
</dbReference>
<evidence type="ECO:0000313" key="1">
    <source>
        <dbReference type="EMBL" id="CAI8619939.1"/>
    </source>
</evidence>
<dbReference type="Proteomes" id="UP001157006">
    <property type="component" value="Chromosome 6"/>
</dbReference>
<evidence type="ECO:0000313" key="2">
    <source>
        <dbReference type="Proteomes" id="UP001157006"/>
    </source>
</evidence>
<organism evidence="1 2">
    <name type="scientific">Vicia faba</name>
    <name type="common">Broad bean</name>
    <name type="synonym">Faba vulgaris</name>
    <dbReference type="NCBI Taxonomy" id="3906"/>
    <lineage>
        <taxon>Eukaryota</taxon>
        <taxon>Viridiplantae</taxon>
        <taxon>Streptophyta</taxon>
        <taxon>Embryophyta</taxon>
        <taxon>Tracheophyta</taxon>
        <taxon>Spermatophyta</taxon>
        <taxon>Magnoliopsida</taxon>
        <taxon>eudicotyledons</taxon>
        <taxon>Gunneridae</taxon>
        <taxon>Pentapetalae</taxon>
        <taxon>rosids</taxon>
        <taxon>fabids</taxon>
        <taxon>Fabales</taxon>
        <taxon>Fabaceae</taxon>
        <taxon>Papilionoideae</taxon>
        <taxon>50 kb inversion clade</taxon>
        <taxon>NPAAA clade</taxon>
        <taxon>Hologalegina</taxon>
        <taxon>IRL clade</taxon>
        <taxon>Fabeae</taxon>
        <taxon>Vicia</taxon>
    </lineage>
</organism>
<keyword evidence="2" id="KW-1185">Reference proteome</keyword>